<feature type="region of interest" description="Disordered" evidence="1">
    <location>
        <begin position="1"/>
        <end position="37"/>
    </location>
</feature>
<accession>A0ABD0R6V9</accession>
<feature type="non-terminal residue" evidence="2">
    <location>
        <position position="81"/>
    </location>
</feature>
<comment type="caution">
    <text evidence="2">The sequence shown here is derived from an EMBL/GenBank/DDBJ whole genome shotgun (WGS) entry which is preliminary data.</text>
</comment>
<reference evidence="2 3" key="1">
    <citation type="submission" date="2024-05" db="EMBL/GenBank/DDBJ databases">
        <title>Genome sequencing and assembly of Indian major carp, Cirrhinus mrigala (Hamilton, 1822).</title>
        <authorList>
            <person name="Mohindra V."/>
            <person name="Chowdhury L.M."/>
            <person name="Lal K."/>
            <person name="Jena J.K."/>
        </authorList>
    </citation>
    <scope>NUCLEOTIDE SEQUENCE [LARGE SCALE GENOMIC DNA]</scope>
    <source>
        <strain evidence="2">CM1030</strain>
        <tissue evidence="2">Blood</tissue>
    </source>
</reference>
<organism evidence="2 3">
    <name type="scientific">Cirrhinus mrigala</name>
    <name type="common">Mrigala</name>
    <dbReference type="NCBI Taxonomy" id="683832"/>
    <lineage>
        <taxon>Eukaryota</taxon>
        <taxon>Metazoa</taxon>
        <taxon>Chordata</taxon>
        <taxon>Craniata</taxon>
        <taxon>Vertebrata</taxon>
        <taxon>Euteleostomi</taxon>
        <taxon>Actinopterygii</taxon>
        <taxon>Neopterygii</taxon>
        <taxon>Teleostei</taxon>
        <taxon>Ostariophysi</taxon>
        <taxon>Cypriniformes</taxon>
        <taxon>Cyprinidae</taxon>
        <taxon>Labeoninae</taxon>
        <taxon>Labeonini</taxon>
        <taxon>Cirrhinus</taxon>
    </lineage>
</organism>
<evidence type="ECO:0000313" key="2">
    <source>
        <dbReference type="EMBL" id="KAL0194207.1"/>
    </source>
</evidence>
<dbReference type="Proteomes" id="UP001529510">
    <property type="component" value="Unassembled WGS sequence"/>
</dbReference>
<dbReference type="AlphaFoldDB" id="A0ABD0R6V9"/>
<sequence>GSKAEESCVSDGSRRGSGSAAVHESPSPSPHLCRSKETPCCESYESFSHHVSSSRYFHTQPVLQDTCAQENSCGKSLMELL</sequence>
<feature type="non-terminal residue" evidence="2">
    <location>
        <position position="1"/>
    </location>
</feature>
<gene>
    <name evidence="2" type="ORF">M9458_012503</name>
</gene>
<evidence type="ECO:0000313" key="3">
    <source>
        <dbReference type="Proteomes" id="UP001529510"/>
    </source>
</evidence>
<proteinExistence type="predicted"/>
<keyword evidence="3" id="KW-1185">Reference proteome</keyword>
<protein>
    <submittedName>
        <fullName evidence="2">Uncharacterized protein</fullName>
    </submittedName>
</protein>
<name>A0ABD0R6V9_CIRMR</name>
<evidence type="ECO:0000256" key="1">
    <source>
        <dbReference type="SAM" id="MobiDB-lite"/>
    </source>
</evidence>
<dbReference type="EMBL" id="JAMKFB020000005">
    <property type="protein sequence ID" value="KAL0194207.1"/>
    <property type="molecule type" value="Genomic_DNA"/>
</dbReference>